<protein>
    <submittedName>
        <fullName evidence="1">Uncharacterized protein</fullName>
    </submittedName>
</protein>
<reference evidence="1 2" key="1">
    <citation type="submission" date="2016-11" db="EMBL/GenBank/DDBJ databases">
        <authorList>
            <person name="Jaros S."/>
            <person name="Januszkiewicz K."/>
            <person name="Wedrychowicz H."/>
        </authorList>
    </citation>
    <scope>NUCLEOTIDE SEQUENCE [LARGE SCALE GENOMIC DNA]</scope>
    <source>
        <strain evidence="1 2">DSM 27406</strain>
    </source>
</reference>
<name>A0A1M7KGI1_9BACT</name>
<dbReference type="Proteomes" id="UP000184420">
    <property type="component" value="Unassembled WGS sequence"/>
</dbReference>
<sequence>MEPFMIKTPSGRFYVKPAGTNNHERFVVDVNGEEVLLEKDDDGYMRAPGATFAGHRLNMGLLNTIADSINGFFSKAQQE</sequence>
<organism evidence="1 2">
    <name type="scientific">Chitinophaga jiangningensis</name>
    <dbReference type="NCBI Taxonomy" id="1419482"/>
    <lineage>
        <taxon>Bacteria</taxon>
        <taxon>Pseudomonadati</taxon>
        <taxon>Bacteroidota</taxon>
        <taxon>Chitinophagia</taxon>
        <taxon>Chitinophagales</taxon>
        <taxon>Chitinophagaceae</taxon>
        <taxon>Chitinophaga</taxon>
    </lineage>
</organism>
<dbReference type="STRING" id="1419482.SAMN05444266_109311"/>
<dbReference type="EMBL" id="FRBL01000009">
    <property type="protein sequence ID" value="SHM64453.1"/>
    <property type="molecule type" value="Genomic_DNA"/>
</dbReference>
<evidence type="ECO:0000313" key="1">
    <source>
        <dbReference type="EMBL" id="SHM64453.1"/>
    </source>
</evidence>
<proteinExistence type="predicted"/>
<gene>
    <name evidence="1" type="ORF">SAMN05444266_109311</name>
</gene>
<dbReference type="OrthoDB" id="678735at2"/>
<keyword evidence="2" id="KW-1185">Reference proteome</keyword>
<dbReference type="RefSeq" id="WP_073085879.1">
    <property type="nucleotide sequence ID" value="NZ_FRBL01000009.1"/>
</dbReference>
<accession>A0A1M7KGI1</accession>
<evidence type="ECO:0000313" key="2">
    <source>
        <dbReference type="Proteomes" id="UP000184420"/>
    </source>
</evidence>
<dbReference type="AlphaFoldDB" id="A0A1M7KGI1"/>